<dbReference type="RefSeq" id="WP_132412758.1">
    <property type="nucleotide sequence ID" value="NZ_SMKA01000189.1"/>
</dbReference>
<name>A0A4V6PAA5_9ACTN</name>
<evidence type="ECO:0000313" key="2">
    <source>
        <dbReference type="Proteomes" id="UP000295075"/>
    </source>
</evidence>
<comment type="caution">
    <text evidence="1">The sequence shown here is derived from an EMBL/GenBank/DDBJ whole genome shotgun (WGS) entry which is preliminary data.</text>
</comment>
<organism evidence="1 2">
    <name type="scientific">Kribbella albertanoniae</name>
    <dbReference type="NCBI Taxonomy" id="1266829"/>
    <lineage>
        <taxon>Bacteria</taxon>
        <taxon>Bacillati</taxon>
        <taxon>Actinomycetota</taxon>
        <taxon>Actinomycetes</taxon>
        <taxon>Propionibacteriales</taxon>
        <taxon>Kribbellaceae</taxon>
        <taxon>Kribbella</taxon>
    </lineage>
</organism>
<dbReference type="Proteomes" id="UP000295075">
    <property type="component" value="Unassembled WGS sequence"/>
</dbReference>
<accession>A0A4V6PAA5</accession>
<proteinExistence type="predicted"/>
<dbReference type="AlphaFoldDB" id="A0A4V6PAA5"/>
<dbReference type="EMBL" id="SMKA01000189">
    <property type="protein sequence ID" value="TDC22505.1"/>
    <property type="molecule type" value="Genomic_DNA"/>
</dbReference>
<sequence length="163" mass="17767">MTVLCRYCGTLLHPVIMAEGHENHPTCGPEFRRLDAADKARRRVVTATAGARPVAACGSEVPSVATGPEINIGRNHPQSSHTMARLLKGIRLDILRALRAHGPLTDYELENMLRRSHQSISGGRRRCAIDALVEDTGKRRQNRFGNSVIVWTITPRGIAASGG</sequence>
<protein>
    <submittedName>
        <fullName evidence="1">Uncharacterized protein</fullName>
    </submittedName>
</protein>
<reference evidence="1 2" key="1">
    <citation type="submission" date="2019-03" db="EMBL/GenBank/DDBJ databases">
        <title>Draft genome sequences of novel Actinobacteria.</title>
        <authorList>
            <person name="Sahin N."/>
            <person name="Ay H."/>
            <person name="Saygin H."/>
        </authorList>
    </citation>
    <scope>NUCLEOTIDE SEQUENCE [LARGE SCALE GENOMIC DNA]</scope>
    <source>
        <strain evidence="1 2">JCM 30547</strain>
    </source>
</reference>
<gene>
    <name evidence="1" type="ORF">E1261_30815</name>
</gene>
<keyword evidence="2" id="KW-1185">Reference proteome</keyword>
<evidence type="ECO:0000313" key="1">
    <source>
        <dbReference type="EMBL" id="TDC22505.1"/>
    </source>
</evidence>